<accession>A0A4R2EY45</accession>
<dbReference type="RefSeq" id="WP_131837628.1">
    <property type="nucleotide sequence ID" value="NZ_SLWB01000001.1"/>
</dbReference>
<comment type="caution">
    <text evidence="1">The sequence shown here is derived from an EMBL/GenBank/DDBJ whole genome shotgun (WGS) entry which is preliminary data.</text>
</comment>
<sequence>MTRQEVIISYHKSPDSELSPLFYNVIERLTGNVNFKFEAERMITFKEYVADFDKKLIKAQNGTSQDIAVKNASKKILCDFVREVASEVNLQAKGDPIKLQSTGFTLSKERKKVGILEKPENFKVKSGANQGDFLLEVDVNKNASFYNFYSAPVPAPANIQEWRLTPSTSHKKNISGFTPGKEYEFKCAYQGSEDTLLYSDSIRAFAH</sequence>
<evidence type="ECO:0000313" key="1">
    <source>
        <dbReference type="EMBL" id="TCN72837.1"/>
    </source>
</evidence>
<evidence type="ECO:0008006" key="3">
    <source>
        <dbReference type="Google" id="ProtNLM"/>
    </source>
</evidence>
<evidence type="ECO:0000313" key="2">
    <source>
        <dbReference type="Proteomes" id="UP000294830"/>
    </source>
</evidence>
<dbReference type="EMBL" id="SLWB01000001">
    <property type="protein sequence ID" value="TCN72837.1"/>
    <property type="molecule type" value="Genomic_DNA"/>
</dbReference>
<dbReference type="OrthoDB" id="675942at2"/>
<organism evidence="1 2">
    <name type="scientific">Acetobacteroides hydrogenigenes</name>
    <dbReference type="NCBI Taxonomy" id="979970"/>
    <lineage>
        <taxon>Bacteria</taxon>
        <taxon>Pseudomonadati</taxon>
        <taxon>Bacteroidota</taxon>
        <taxon>Bacteroidia</taxon>
        <taxon>Bacteroidales</taxon>
        <taxon>Rikenellaceae</taxon>
        <taxon>Acetobacteroides</taxon>
    </lineage>
</organism>
<name>A0A4R2EY45_9BACT</name>
<dbReference type="Proteomes" id="UP000294830">
    <property type="component" value="Unassembled WGS sequence"/>
</dbReference>
<keyword evidence="2" id="KW-1185">Reference proteome</keyword>
<protein>
    <recommendedName>
        <fullName evidence="3">Fibronectin type-III domain-containing protein</fullName>
    </recommendedName>
</protein>
<reference evidence="1 2" key="1">
    <citation type="submission" date="2019-03" db="EMBL/GenBank/DDBJ databases">
        <title>Genomic Encyclopedia of Archaeal and Bacterial Type Strains, Phase II (KMG-II): from individual species to whole genera.</title>
        <authorList>
            <person name="Goeker M."/>
        </authorList>
    </citation>
    <scope>NUCLEOTIDE SEQUENCE [LARGE SCALE GENOMIC DNA]</scope>
    <source>
        <strain evidence="1 2">RL-C</strain>
    </source>
</reference>
<proteinExistence type="predicted"/>
<dbReference type="AlphaFoldDB" id="A0A4R2EY45"/>
<gene>
    <name evidence="1" type="ORF">CLV25_10155</name>
</gene>